<dbReference type="GO" id="GO:0016628">
    <property type="term" value="F:oxidoreductase activity, acting on the CH-CH group of donors, NAD or NADP as acceptor"/>
    <property type="evidence" value="ECO:0007669"/>
    <property type="project" value="InterPro"/>
</dbReference>
<proteinExistence type="predicted"/>
<feature type="domain" description="FAD-binding" evidence="1">
    <location>
        <begin position="3"/>
        <end position="298"/>
    </location>
</feature>
<sequence>MFDCIVVGAGPAGATAAYHLAKLGRSVLVLEKAALPRYKPCGGGVSPAIAKWFDFDFTPVINNTITKVQYTWKMGDPMETELNMKEPMWMVKRDEFDNYLIEQAQQKGARAKDNTEVKAISPNKGGWQVNTSDGIYEASYLIAADGGRSLLTQLLGLKPRQEFLGATLEVKTAVPADKQKTAYFDFGTLKNGYIWNFPKADGYSLSAGCMRGKTKPDELKKHLTDYAKAFGIDLANSRYSDYSLSLWTENQPLHANRAVIAGEAAGILDPLSGEGIRPSIFTGMKAAEAIDRAIAGDGQALANYTQVIAQEWGSDMVLASRLAGLFYQFPKIAYKFGVKRPTAAQVMAKILCGELRYGDITDYAMQRLKKSLIPGMGN</sequence>
<protein>
    <submittedName>
        <fullName evidence="2">NAD-binding protein</fullName>
    </submittedName>
</protein>
<dbReference type="STRING" id="1921803.NIES593_11845"/>
<name>A0A1U7HH00_9CYAN</name>
<dbReference type="Proteomes" id="UP000186868">
    <property type="component" value="Unassembled WGS sequence"/>
</dbReference>
<dbReference type="PANTHER" id="PTHR42685:SF22">
    <property type="entry name" value="CONDITIONED MEDIUM FACTOR RECEPTOR 1"/>
    <property type="match status" value="1"/>
</dbReference>
<dbReference type="Pfam" id="PF01494">
    <property type="entry name" value="FAD_binding_3"/>
    <property type="match status" value="1"/>
</dbReference>
<dbReference type="RefSeq" id="WP_073599775.1">
    <property type="nucleotide sequence ID" value="NZ_MRCB01000012.1"/>
</dbReference>
<comment type="caution">
    <text evidence="2">The sequence shown here is derived from an EMBL/GenBank/DDBJ whole genome shotgun (WGS) entry which is preliminary data.</text>
</comment>
<dbReference type="InterPro" id="IPR011777">
    <property type="entry name" value="Geranylgeranyl_Rdtase_fam"/>
</dbReference>
<dbReference type="AlphaFoldDB" id="A0A1U7HH00"/>
<dbReference type="PANTHER" id="PTHR42685">
    <property type="entry name" value="GERANYLGERANYL DIPHOSPHATE REDUCTASE"/>
    <property type="match status" value="1"/>
</dbReference>
<dbReference type="OrthoDB" id="9806565at2"/>
<keyword evidence="3" id="KW-1185">Reference proteome</keyword>
<dbReference type="InterPro" id="IPR002938">
    <property type="entry name" value="FAD-bd"/>
</dbReference>
<dbReference type="NCBIfam" id="TIGR02032">
    <property type="entry name" value="GG-red-SF"/>
    <property type="match status" value="1"/>
</dbReference>
<evidence type="ECO:0000313" key="2">
    <source>
        <dbReference type="EMBL" id="OKH22808.1"/>
    </source>
</evidence>
<dbReference type="InterPro" id="IPR036188">
    <property type="entry name" value="FAD/NAD-bd_sf"/>
</dbReference>
<dbReference type="SUPFAM" id="SSF51905">
    <property type="entry name" value="FAD/NAD(P)-binding domain"/>
    <property type="match status" value="1"/>
</dbReference>
<dbReference type="EMBL" id="MRCB01000012">
    <property type="protein sequence ID" value="OKH22808.1"/>
    <property type="molecule type" value="Genomic_DNA"/>
</dbReference>
<accession>A0A1U7HH00</accession>
<evidence type="ECO:0000259" key="1">
    <source>
        <dbReference type="Pfam" id="PF01494"/>
    </source>
</evidence>
<dbReference type="InterPro" id="IPR050407">
    <property type="entry name" value="Geranylgeranyl_reductase"/>
</dbReference>
<gene>
    <name evidence="2" type="ORF">NIES593_11845</name>
</gene>
<dbReference type="GO" id="GO:0071949">
    <property type="term" value="F:FAD binding"/>
    <property type="evidence" value="ECO:0007669"/>
    <property type="project" value="InterPro"/>
</dbReference>
<organism evidence="2 3">
    <name type="scientific">Hydrococcus rivularis NIES-593</name>
    <dbReference type="NCBI Taxonomy" id="1921803"/>
    <lineage>
        <taxon>Bacteria</taxon>
        <taxon>Bacillati</taxon>
        <taxon>Cyanobacteriota</taxon>
        <taxon>Cyanophyceae</taxon>
        <taxon>Pleurocapsales</taxon>
        <taxon>Hydrococcaceae</taxon>
        <taxon>Hydrococcus</taxon>
    </lineage>
</organism>
<reference evidence="2 3" key="1">
    <citation type="submission" date="2016-11" db="EMBL/GenBank/DDBJ databases">
        <title>Draft Genome Sequences of Nine Cyanobacterial Strains from Diverse Habitats.</title>
        <authorList>
            <person name="Zhu T."/>
            <person name="Hou S."/>
            <person name="Lu X."/>
            <person name="Hess W.R."/>
        </authorList>
    </citation>
    <scope>NUCLEOTIDE SEQUENCE [LARGE SCALE GENOMIC DNA]</scope>
    <source>
        <strain evidence="2 3">NIES-593</strain>
    </source>
</reference>
<dbReference type="Gene3D" id="3.50.50.60">
    <property type="entry name" value="FAD/NAD(P)-binding domain"/>
    <property type="match status" value="1"/>
</dbReference>
<dbReference type="PRINTS" id="PR00420">
    <property type="entry name" value="RNGMNOXGNASE"/>
</dbReference>
<evidence type="ECO:0000313" key="3">
    <source>
        <dbReference type="Proteomes" id="UP000186868"/>
    </source>
</evidence>